<evidence type="ECO:0000313" key="3">
    <source>
        <dbReference type="Proteomes" id="UP001630127"/>
    </source>
</evidence>
<comment type="caution">
    <text evidence="2">The sequence shown here is derived from an EMBL/GenBank/DDBJ whole genome shotgun (WGS) entry which is preliminary data.</text>
</comment>
<dbReference type="EMBL" id="JBJUIK010000003">
    <property type="protein sequence ID" value="KAL3531675.1"/>
    <property type="molecule type" value="Genomic_DNA"/>
</dbReference>
<accession>A0ABD3AKG5</accession>
<gene>
    <name evidence="2" type="ORF">ACH5RR_005196</name>
</gene>
<feature type="transmembrane region" description="Helical" evidence="1">
    <location>
        <begin position="41"/>
        <end position="63"/>
    </location>
</feature>
<keyword evidence="1" id="KW-1133">Transmembrane helix</keyword>
<proteinExistence type="predicted"/>
<protein>
    <submittedName>
        <fullName evidence="2">Uncharacterized protein</fullName>
    </submittedName>
</protein>
<keyword evidence="3" id="KW-1185">Reference proteome</keyword>
<sequence length="101" mass="11533">MAMSREDDSKYDEFALGYGFLSYEALFSHSYTDRGSCSFSCFFLVVFFSKFTIHIYSLALVVFKSPQSFLQDILGAVGQISVYMHVIHDSHLLIHKMTVLV</sequence>
<organism evidence="2 3">
    <name type="scientific">Cinchona calisaya</name>
    <dbReference type="NCBI Taxonomy" id="153742"/>
    <lineage>
        <taxon>Eukaryota</taxon>
        <taxon>Viridiplantae</taxon>
        <taxon>Streptophyta</taxon>
        <taxon>Embryophyta</taxon>
        <taxon>Tracheophyta</taxon>
        <taxon>Spermatophyta</taxon>
        <taxon>Magnoliopsida</taxon>
        <taxon>eudicotyledons</taxon>
        <taxon>Gunneridae</taxon>
        <taxon>Pentapetalae</taxon>
        <taxon>asterids</taxon>
        <taxon>lamiids</taxon>
        <taxon>Gentianales</taxon>
        <taxon>Rubiaceae</taxon>
        <taxon>Cinchonoideae</taxon>
        <taxon>Cinchoneae</taxon>
        <taxon>Cinchona</taxon>
    </lineage>
</organism>
<evidence type="ECO:0000313" key="2">
    <source>
        <dbReference type="EMBL" id="KAL3531675.1"/>
    </source>
</evidence>
<keyword evidence="1" id="KW-0812">Transmembrane</keyword>
<reference evidence="2 3" key="1">
    <citation type="submission" date="2024-11" db="EMBL/GenBank/DDBJ databases">
        <title>A near-complete genome assembly of Cinchona calisaya.</title>
        <authorList>
            <person name="Lian D.C."/>
            <person name="Zhao X.W."/>
            <person name="Wei L."/>
        </authorList>
    </citation>
    <scope>NUCLEOTIDE SEQUENCE [LARGE SCALE GENOMIC DNA]</scope>
    <source>
        <tissue evidence="2">Nenye</tissue>
    </source>
</reference>
<dbReference type="Proteomes" id="UP001630127">
    <property type="component" value="Unassembled WGS sequence"/>
</dbReference>
<name>A0ABD3AKG5_9GENT</name>
<dbReference type="AlphaFoldDB" id="A0ABD3AKG5"/>
<evidence type="ECO:0000256" key="1">
    <source>
        <dbReference type="SAM" id="Phobius"/>
    </source>
</evidence>
<keyword evidence="1" id="KW-0472">Membrane</keyword>